<keyword evidence="2" id="KW-1185">Reference proteome</keyword>
<name>A0A4R6I2U4_9GAMM</name>
<gene>
    <name evidence="1" type="ORF">DFO68_102130</name>
</gene>
<dbReference type="EMBL" id="SNWH01000002">
    <property type="protein sequence ID" value="TDO15298.1"/>
    <property type="molecule type" value="Genomic_DNA"/>
</dbReference>
<evidence type="ECO:0000313" key="2">
    <source>
        <dbReference type="Proteomes" id="UP000295150"/>
    </source>
</evidence>
<reference evidence="1 2" key="1">
    <citation type="submission" date="2019-03" db="EMBL/GenBank/DDBJ databases">
        <title>Freshwater and sediment microbial communities from various areas in North America, analyzing microbe dynamics in response to fracking.</title>
        <authorList>
            <person name="Lamendella R."/>
        </authorList>
    </citation>
    <scope>NUCLEOTIDE SEQUENCE [LARGE SCALE GENOMIC DNA]</scope>
    <source>
        <strain evidence="1 2">1_TX</strain>
    </source>
</reference>
<protein>
    <submittedName>
        <fullName evidence="1">Uncharacterized protein</fullName>
    </submittedName>
</protein>
<evidence type="ECO:0000313" key="1">
    <source>
        <dbReference type="EMBL" id="TDO15298.1"/>
    </source>
</evidence>
<accession>A0A4R6I2U4</accession>
<proteinExistence type="predicted"/>
<organism evidence="1 2">
    <name type="scientific">Halomonas ventosae</name>
    <dbReference type="NCBI Taxonomy" id="229007"/>
    <lineage>
        <taxon>Bacteria</taxon>
        <taxon>Pseudomonadati</taxon>
        <taxon>Pseudomonadota</taxon>
        <taxon>Gammaproteobacteria</taxon>
        <taxon>Oceanospirillales</taxon>
        <taxon>Halomonadaceae</taxon>
        <taxon>Halomonas</taxon>
    </lineage>
</organism>
<comment type="caution">
    <text evidence="1">The sequence shown here is derived from an EMBL/GenBank/DDBJ whole genome shotgun (WGS) entry which is preliminary data.</text>
</comment>
<dbReference type="Proteomes" id="UP000295150">
    <property type="component" value="Unassembled WGS sequence"/>
</dbReference>
<sequence>MHYPRRKRFAELTRPLRGMGYGLDHPAPDSTG</sequence>
<dbReference type="AlphaFoldDB" id="A0A4R6I2U4"/>